<gene>
    <name evidence="1" type="ORF">AB433_11905</name>
</gene>
<sequence length="125" mass="13440">MRRALRLHRPGACVWLLLVATLFMRAVMPAGYMAEAKGGSIVVDICNSDATWRIPLPAKKSDDHAKQQAPCAFAGFAHAALTMPDVPTVSAVAPAQEVQPRLAGKVLVTRHYWFVPPATGPPLTV</sequence>
<keyword evidence="2" id="KW-1185">Reference proteome</keyword>
<dbReference type="OrthoDB" id="7433225at2"/>
<dbReference type="EMBL" id="CP011770">
    <property type="protein sequence ID" value="AKM10505.1"/>
    <property type="molecule type" value="Genomic_DNA"/>
</dbReference>
<dbReference type="AlphaFoldDB" id="A0A0G3XG26"/>
<evidence type="ECO:0000313" key="2">
    <source>
        <dbReference type="Proteomes" id="UP000035287"/>
    </source>
</evidence>
<dbReference type="Pfam" id="PF11162">
    <property type="entry name" value="DUF2946"/>
    <property type="match status" value="1"/>
</dbReference>
<evidence type="ECO:0000313" key="1">
    <source>
        <dbReference type="EMBL" id="AKM10505.1"/>
    </source>
</evidence>
<dbReference type="Proteomes" id="UP000035287">
    <property type="component" value="Chromosome"/>
</dbReference>
<accession>A0A0G3XG26</accession>
<dbReference type="RefSeq" id="WP_047821193.1">
    <property type="nucleotide sequence ID" value="NZ_CP011770.1"/>
</dbReference>
<organism evidence="1 2">
    <name type="scientific">Croceicoccus naphthovorans</name>
    <dbReference type="NCBI Taxonomy" id="1348774"/>
    <lineage>
        <taxon>Bacteria</taxon>
        <taxon>Pseudomonadati</taxon>
        <taxon>Pseudomonadota</taxon>
        <taxon>Alphaproteobacteria</taxon>
        <taxon>Sphingomonadales</taxon>
        <taxon>Erythrobacteraceae</taxon>
        <taxon>Croceicoccus</taxon>
    </lineage>
</organism>
<reference evidence="1 2" key="1">
    <citation type="submission" date="2015-06" db="EMBL/GenBank/DDBJ databases">
        <authorList>
            <person name="Zeng Y."/>
            <person name="Huang Y."/>
        </authorList>
    </citation>
    <scope>NUCLEOTIDE SEQUENCE [LARGE SCALE GENOMIC DNA]</scope>
    <source>
        <strain evidence="1 2">PQ-2</strain>
    </source>
</reference>
<dbReference type="PATRIC" id="fig|1348774.3.peg.2505"/>
<name>A0A0G3XG26_9SPHN</name>
<proteinExistence type="predicted"/>
<dbReference type="KEGG" id="cna:AB433_11905"/>
<protein>
    <submittedName>
        <fullName evidence="1">Uncharacterized protein</fullName>
    </submittedName>
</protein>
<dbReference type="STRING" id="1348774.AB433_11905"/>
<dbReference type="InterPro" id="IPR021333">
    <property type="entry name" value="DUF2946"/>
</dbReference>